<gene>
    <name evidence="1" type="ORF">SAMN05421863_104914</name>
</gene>
<protein>
    <submittedName>
        <fullName evidence="1">Uncharacterized protein</fullName>
    </submittedName>
</protein>
<dbReference type="RefSeq" id="WP_143083467.1">
    <property type="nucleotide sequence ID" value="NZ_FOUB01000049.1"/>
</dbReference>
<dbReference type="Proteomes" id="UP000183287">
    <property type="component" value="Unassembled WGS sequence"/>
</dbReference>
<name>A0A1I4TC77_9PROT</name>
<organism evidence="1 2">
    <name type="scientific">Nitrosomonas communis</name>
    <dbReference type="NCBI Taxonomy" id="44574"/>
    <lineage>
        <taxon>Bacteria</taxon>
        <taxon>Pseudomonadati</taxon>
        <taxon>Pseudomonadota</taxon>
        <taxon>Betaproteobacteria</taxon>
        <taxon>Nitrosomonadales</taxon>
        <taxon>Nitrosomonadaceae</taxon>
        <taxon>Nitrosomonas</taxon>
    </lineage>
</organism>
<evidence type="ECO:0000313" key="1">
    <source>
        <dbReference type="EMBL" id="SFM74302.1"/>
    </source>
</evidence>
<keyword evidence="2" id="KW-1185">Reference proteome</keyword>
<reference evidence="2" key="1">
    <citation type="submission" date="2016-10" db="EMBL/GenBank/DDBJ databases">
        <authorList>
            <person name="Varghese N."/>
            <person name="Submissions S."/>
        </authorList>
    </citation>
    <scope>NUCLEOTIDE SEQUENCE [LARGE SCALE GENOMIC DNA]</scope>
    <source>
        <strain evidence="2">Nm44</strain>
    </source>
</reference>
<dbReference type="OrthoDB" id="8548633at2"/>
<dbReference type="EMBL" id="FOUB01000049">
    <property type="protein sequence ID" value="SFM74302.1"/>
    <property type="molecule type" value="Genomic_DNA"/>
</dbReference>
<accession>A0A1I4TC77</accession>
<dbReference type="AlphaFoldDB" id="A0A1I4TC77"/>
<proteinExistence type="predicted"/>
<sequence length="126" mass="14046">MNCKTCGKDLGLGPRYVLLDETQICLWRAPDAMPEVNIGEAAILGYYCCEQHAIEAASSYLTLAGAEATWPDVLPIENCGICKESFNTNLWHKVLTLSKERGHVEKPEIINNKYVARFCQKCNPVV</sequence>
<evidence type="ECO:0000313" key="2">
    <source>
        <dbReference type="Proteomes" id="UP000183287"/>
    </source>
</evidence>